<evidence type="ECO:0000313" key="2">
    <source>
        <dbReference type="EMBL" id="CDK12566.1"/>
    </source>
</evidence>
<reference evidence="2" key="2">
    <citation type="submission" date="2014-02" db="EMBL/GenBank/DDBJ databases">
        <title>The hermit crab's nose antennal transcriptomics.</title>
        <authorList>
            <person name="Groh K.C."/>
            <person name="Vogel H."/>
            <person name="Stensmyr M.C."/>
            <person name="Grosse-Wilde E."/>
            <person name="Hansson B.S."/>
        </authorList>
    </citation>
    <scope>NUCLEOTIDE SEQUENCE</scope>
    <source>
        <tissue evidence="2">Antennules</tissue>
    </source>
</reference>
<dbReference type="AlphaFoldDB" id="W6MNW1"/>
<sequence length="137" mass="15586">VTGPTKNTRHGSFCARWPNVSRKLCNTLDWEAARRWCQTNWSGDLARPTGNLNRFIQKVVPRETYVWLGGNDREQEGRWVWPDGTVLDDQFPWVSGQPNDWGSGEDCLALDIGYGRTGDMFDFSCSDSYNFVCGRSA</sequence>
<dbReference type="PROSITE" id="PS50041">
    <property type="entry name" value="C_TYPE_LECTIN_2"/>
    <property type="match status" value="1"/>
</dbReference>
<organism evidence="2">
    <name type="scientific">Coenobita clypeatus</name>
    <dbReference type="NCBI Taxonomy" id="474045"/>
    <lineage>
        <taxon>Eukaryota</taxon>
        <taxon>Metazoa</taxon>
        <taxon>Ecdysozoa</taxon>
        <taxon>Arthropoda</taxon>
        <taxon>Crustacea</taxon>
        <taxon>Multicrustacea</taxon>
        <taxon>Malacostraca</taxon>
        <taxon>Eumalacostraca</taxon>
        <taxon>Eucarida</taxon>
        <taxon>Decapoda</taxon>
        <taxon>Pleocyemata</taxon>
        <taxon>Anomura</taxon>
        <taxon>Paguroidea</taxon>
        <taxon>Coenobitidae</taxon>
        <taxon>Coenobita</taxon>
    </lineage>
</organism>
<name>W6MNW1_9EUCA</name>
<dbReference type="SUPFAM" id="SSF56436">
    <property type="entry name" value="C-type lectin-like"/>
    <property type="match status" value="1"/>
</dbReference>
<dbReference type="SMART" id="SM00034">
    <property type="entry name" value="CLECT"/>
    <property type="match status" value="1"/>
</dbReference>
<dbReference type="InterPro" id="IPR001304">
    <property type="entry name" value="C-type_lectin-like"/>
</dbReference>
<dbReference type="EMBL" id="HABY01000037">
    <property type="protein sequence ID" value="CDK12566.1"/>
    <property type="molecule type" value="Transcribed_RNA"/>
</dbReference>
<dbReference type="InterPro" id="IPR016186">
    <property type="entry name" value="C-type_lectin-like/link_sf"/>
</dbReference>
<evidence type="ECO:0000259" key="1">
    <source>
        <dbReference type="PROSITE" id="PS50041"/>
    </source>
</evidence>
<dbReference type="InterPro" id="IPR016187">
    <property type="entry name" value="CTDL_fold"/>
</dbReference>
<proteinExistence type="predicted"/>
<feature type="domain" description="C-type lectin" evidence="1">
    <location>
        <begin position="10"/>
        <end position="134"/>
    </location>
</feature>
<gene>
    <name evidence="2" type="primary">lectin-like-2</name>
</gene>
<dbReference type="CDD" id="cd00037">
    <property type="entry name" value="CLECT"/>
    <property type="match status" value="1"/>
</dbReference>
<accession>W6MNW1</accession>
<dbReference type="Gene3D" id="3.10.100.10">
    <property type="entry name" value="Mannose-Binding Protein A, subunit A"/>
    <property type="match status" value="1"/>
</dbReference>
<reference evidence="2" key="1">
    <citation type="submission" date="2013-06" db="EMBL/GenBank/DDBJ databases">
        <authorList>
            <person name="Groh K."/>
        </authorList>
    </citation>
    <scope>NUCLEOTIDE SEQUENCE</scope>
    <source>
        <tissue evidence="2">Antennules</tissue>
    </source>
</reference>
<feature type="non-terminal residue" evidence="2">
    <location>
        <position position="1"/>
    </location>
</feature>
<protein>
    <submittedName>
        <fullName evidence="2">Lectin-like-2 protein</fullName>
    </submittedName>
</protein>
<dbReference type="PANTHER" id="PTHR22803">
    <property type="entry name" value="MANNOSE, PHOSPHOLIPASE, LECTIN RECEPTOR RELATED"/>
    <property type="match status" value="1"/>
</dbReference>
<dbReference type="Pfam" id="PF00059">
    <property type="entry name" value="Lectin_C"/>
    <property type="match status" value="1"/>
</dbReference>
<dbReference type="InterPro" id="IPR050111">
    <property type="entry name" value="C-type_lectin/snaclec_domain"/>
</dbReference>